<dbReference type="Gene3D" id="3.40.50.1820">
    <property type="entry name" value="alpha/beta hydrolase"/>
    <property type="match status" value="1"/>
</dbReference>
<sequence length="468" mass="51881">MSLFNQLLNEFDDDPGINAPGTSSGATSGTLTLPTKRWLGDVDVSDPSPNPLLENNTAGRVVGDYFGVARGGLLSYPGFAPQSDSSLAHAGDTYVFLGPGLGDNSSSWAKIKILLGTNAVGSANIAPGAVTSEKLAPQTTIVVQNNGETVDLSSDDVNAVMFGPKADGSWRILATKGALLFQSYTYSWLAYTSEGLPEECKIDVTDIQTVAEGFICLKLEREIVLAFRGTADFSDVCEDLDLLREHPASEMDPGVFVHRGFCQRCKRARPTFGFEGNKPSHCLKYEKVSRNYKIKEQHFVDHIKAAGVLPDTAQVTFDKKLQGGCSARRPDIFVDVYTHTVHSECDEEQHSSSNYSCDNKRLMELFQDAGNRPQVQLRFNPDSFTSADGLKHPSCFKYNKLGVPVIRDQAMWEARMKVYLERLNYHLTHVPEREVTVEHLFYDGYSWEDQGQTKGARQRKAKRKRETE</sequence>
<proteinExistence type="predicted"/>
<name>A0A1Y1IHN0_KLENI</name>
<dbReference type="InterPro" id="IPR029058">
    <property type="entry name" value="AB_hydrolase_fold"/>
</dbReference>
<evidence type="ECO:0000313" key="1">
    <source>
        <dbReference type="EMBL" id="GAQ90385.1"/>
    </source>
</evidence>
<reference evidence="1 2" key="1">
    <citation type="journal article" date="2014" name="Nat. Commun.">
        <title>Klebsormidium flaccidum genome reveals primary factors for plant terrestrial adaptation.</title>
        <authorList>
            <person name="Hori K."/>
            <person name="Maruyama F."/>
            <person name="Fujisawa T."/>
            <person name="Togashi T."/>
            <person name="Yamamoto N."/>
            <person name="Seo M."/>
            <person name="Sato S."/>
            <person name="Yamada T."/>
            <person name="Mori H."/>
            <person name="Tajima N."/>
            <person name="Moriyama T."/>
            <person name="Ikeuchi M."/>
            <person name="Watanabe M."/>
            <person name="Wada H."/>
            <person name="Kobayashi K."/>
            <person name="Saito M."/>
            <person name="Masuda T."/>
            <person name="Sasaki-Sekimoto Y."/>
            <person name="Mashiguchi K."/>
            <person name="Awai K."/>
            <person name="Shimojima M."/>
            <person name="Masuda S."/>
            <person name="Iwai M."/>
            <person name="Nobusawa T."/>
            <person name="Narise T."/>
            <person name="Kondo S."/>
            <person name="Saito H."/>
            <person name="Sato R."/>
            <person name="Murakawa M."/>
            <person name="Ihara Y."/>
            <person name="Oshima-Yamada Y."/>
            <person name="Ohtaka K."/>
            <person name="Satoh M."/>
            <person name="Sonobe K."/>
            <person name="Ishii M."/>
            <person name="Ohtani R."/>
            <person name="Kanamori-Sato M."/>
            <person name="Honoki R."/>
            <person name="Miyazaki D."/>
            <person name="Mochizuki H."/>
            <person name="Umetsu J."/>
            <person name="Higashi K."/>
            <person name="Shibata D."/>
            <person name="Kamiya Y."/>
            <person name="Sato N."/>
            <person name="Nakamura Y."/>
            <person name="Tabata S."/>
            <person name="Ida S."/>
            <person name="Kurokawa K."/>
            <person name="Ohta H."/>
        </authorList>
    </citation>
    <scope>NUCLEOTIDE SEQUENCE [LARGE SCALE GENOMIC DNA]</scope>
    <source>
        <strain evidence="1 2">NIES-2285</strain>
    </source>
</reference>
<organism evidence="1 2">
    <name type="scientific">Klebsormidium nitens</name>
    <name type="common">Green alga</name>
    <name type="synonym">Ulothrix nitens</name>
    <dbReference type="NCBI Taxonomy" id="105231"/>
    <lineage>
        <taxon>Eukaryota</taxon>
        <taxon>Viridiplantae</taxon>
        <taxon>Streptophyta</taxon>
        <taxon>Klebsormidiophyceae</taxon>
        <taxon>Klebsormidiales</taxon>
        <taxon>Klebsormidiaceae</taxon>
        <taxon>Klebsormidium</taxon>
    </lineage>
</organism>
<dbReference type="EMBL" id="DF237583">
    <property type="protein sequence ID" value="GAQ90385.1"/>
    <property type="molecule type" value="Genomic_DNA"/>
</dbReference>
<keyword evidence="2" id="KW-1185">Reference proteome</keyword>
<gene>
    <name evidence="1" type="ORF">KFL_006340050</name>
</gene>
<evidence type="ECO:0000313" key="2">
    <source>
        <dbReference type="Proteomes" id="UP000054558"/>
    </source>
</evidence>
<accession>A0A1Y1IHN0</accession>
<dbReference type="AlphaFoldDB" id="A0A1Y1IHN0"/>
<dbReference type="Proteomes" id="UP000054558">
    <property type="component" value="Unassembled WGS sequence"/>
</dbReference>
<protein>
    <submittedName>
        <fullName evidence="1">Uncharacterized protein</fullName>
    </submittedName>
</protein>
<dbReference type="OrthoDB" id="2138681at2759"/>